<dbReference type="InterPro" id="IPR058533">
    <property type="entry name" value="Cation_efflux_TM"/>
</dbReference>
<dbReference type="Gene3D" id="1.20.1510.10">
    <property type="entry name" value="Cation efflux protein transmembrane domain"/>
    <property type="match status" value="1"/>
</dbReference>
<dbReference type="InterPro" id="IPR002524">
    <property type="entry name" value="Cation_efflux"/>
</dbReference>
<dbReference type="NCBIfam" id="TIGR01297">
    <property type="entry name" value="CDF"/>
    <property type="match status" value="1"/>
</dbReference>
<protein>
    <submittedName>
        <fullName evidence="10">Cation transporter</fullName>
    </submittedName>
</protein>
<comment type="similarity">
    <text evidence="2">Belongs to the cation diffusion facilitator (CDF) transporter (TC 2.A.4) family.</text>
</comment>
<feature type="domain" description="Cation efflux protein transmembrane" evidence="8">
    <location>
        <begin position="16"/>
        <end position="207"/>
    </location>
</feature>
<dbReference type="InterPro" id="IPR027469">
    <property type="entry name" value="Cation_efflux_TMD_sf"/>
</dbReference>
<dbReference type="FunFam" id="1.20.1510.10:FF:000006">
    <property type="entry name" value="Divalent cation efflux transporter"/>
    <property type="match status" value="1"/>
</dbReference>
<dbReference type="GO" id="GO:0016020">
    <property type="term" value="C:membrane"/>
    <property type="evidence" value="ECO:0007669"/>
    <property type="project" value="UniProtKB-SubCell"/>
</dbReference>
<comment type="caution">
    <text evidence="10">The sequence shown here is derived from an EMBL/GenBank/DDBJ whole genome shotgun (WGS) entry which is preliminary data.</text>
</comment>
<dbReference type="PANTHER" id="PTHR43840">
    <property type="entry name" value="MITOCHONDRIAL METAL TRANSPORTER 1-RELATED"/>
    <property type="match status" value="1"/>
</dbReference>
<dbReference type="Proteomes" id="UP000306477">
    <property type="component" value="Unassembled WGS sequence"/>
</dbReference>
<dbReference type="EMBL" id="SLUB01000009">
    <property type="protein sequence ID" value="THE13423.1"/>
    <property type="molecule type" value="Genomic_DNA"/>
</dbReference>
<evidence type="ECO:0000259" key="8">
    <source>
        <dbReference type="Pfam" id="PF01545"/>
    </source>
</evidence>
<comment type="subcellular location">
    <subcellularLocation>
        <location evidence="1">Membrane</location>
        <topology evidence="1">Multi-pass membrane protein</topology>
    </subcellularLocation>
</comment>
<dbReference type="SUPFAM" id="SSF160240">
    <property type="entry name" value="Cation efflux protein cytoplasmic domain-like"/>
    <property type="match status" value="1"/>
</dbReference>
<evidence type="ECO:0000256" key="1">
    <source>
        <dbReference type="ARBA" id="ARBA00004141"/>
    </source>
</evidence>
<name>A0A4V3V806_9BACI</name>
<evidence type="ECO:0000256" key="4">
    <source>
        <dbReference type="ARBA" id="ARBA00022692"/>
    </source>
</evidence>
<feature type="transmembrane region" description="Helical" evidence="7">
    <location>
        <begin position="48"/>
        <end position="65"/>
    </location>
</feature>
<evidence type="ECO:0000256" key="6">
    <source>
        <dbReference type="ARBA" id="ARBA00023136"/>
    </source>
</evidence>
<evidence type="ECO:0000256" key="5">
    <source>
        <dbReference type="ARBA" id="ARBA00022989"/>
    </source>
</evidence>
<dbReference type="STRING" id="1033734.GCA_000285535_03061"/>
<dbReference type="InterPro" id="IPR027470">
    <property type="entry name" value="Cation_efflux_CTD"/>
</dbReference>
<evidence type="ECO:0000259" key="9">
    <source>
        <dbReference type="Pfam" id="PF16916"/>
    </source>
</evidence>
<evidence type="ECO:0000313" key="11">
    <source>
        <dbReference type="Proteomes" id="UP000306477"/>
    </source>
</evidence>
<dbReference type="SUPFAM" id="SSF161111">
    <property type="entry name" value="Cation efflux protein transmembrane domain-like"/>
    <property type="match status" value="1"/>
</dbReference>
<dbReference type="RefSeq" id="WP_136378961.1">
    <property type="nucleotide sequence ID" value="NZ_SLUB01000009.1"/>
</dbReference>
<keyword evidence="5 7" id="KW-1133">Transmembrane helix</keyword>
<reference evidence="10 11" key="1">
    <citation type="journal article" date="2019" name="Indoor Air">
        <title>Impacts of indoor surface finishes on bacterial viability.</title>
        <authorList>
            <person name="Hu J."/>
            <person name="Maamar S.B."/>
            <person name="Glawe A.J."/>
            <person name="Gottel N."/>
            <person name="Gilbert J.A."/>
            <person name="Hartmann E.M."/>
        </authorList>
    </citation>
    <scope>NUCLEOTIDE SEQUENCE [LARGE SCALE GENOMIC DNA]</scope>
    <source>
        <strain evidence="10 11">AF060A6</strain>
    </source>
</reference>
<organism evidence="10 11">
    <name type="scientific">Bacillus timonensis</name>
    <dbReference type="NCBI Taxonomy" id="1033734"/>
    <lineage>
        <taxon>Bacteria</taxon>
        <taxon>Bacillati</taxon>
        <taxon>Bacillota</taxon>
        <taxon>Bacilli</taxon>
        <taxon>Bacillales</taxon>
        <taxon>Bacillaceae</taxon>
        <taxon>Bacillus</taxon>
    </lineage>
</organism>
<proteinExistence type="inferred from homology"/>
<dbReference type="PANTHER" id="PTHR43840:SF50">
    <property type="entry name" value="MANGANESE EFFLUX SYSTEM PROTEIN MNES"/>
    <property type="match status" value="1"/>
</dbReference>
<dbReference type="InterPro" id="IPR050291">
    <property type="entry name" value="CDF_Transporter"/>
</dbReference>
<keyword evidence="6 7" id="KW-0472">Membrane</keyword>
<dbReference type="Gene3D" id="3.30.70.1350">
    <property type="entry name" value="Cation efflux protein, cytoplasmic domain"/>
    <property type="match status" value="1"/>
</dbReference>
<feature type="transmembrane region" description="Helical" evidence="7">
    <location>
        <begin position="14"/>
        <end position="36"/>
    </location>
</feature>
<dbReference type="OrthoDB" id="9806522at2"/>
<accession>A0A4V3V806</accession>
<dbReference type="AlphaFoldDB" id="A0A4V3V806"/>
<feature type="domain" description="Cation efflux protein cytoplasmic" evidence="9">
    <location>
        <begin position="214"/>
        <end position="287"/>
    </location>
</feature>
<gene>
    <name evidence="10" type="ORF">E1I69_07355</name>
</gene>
<feature type="transmembrane region" description="Helical" evidence="7">
    <location>
        <begin position="117"/>
        <end position="136"/>
    </location>
</feature>
<sequence>MEQRYQDLKLGERGAILSIAVYILLSLLKLMIGYISDSEALKADGLNNTTDIVASVAVLIGLKFSQKPADDDHPYGHWKAETVSSLIASLIMMVVGVQVLYGAATSIFIGNHESPDMIAAWTGFVSAFIMLLVYRYNKNLAKKVKSHAVMSAAKDNLSDAWVSVGTAIGILGSQLGLPWLDPVTAFIVGLLICKTGWDIFRESSHYLTDGFDIEDLAEYKQTILNINGVLEVKDIKGRTYGNSNVVDVVISVPSHLDITEAHEISTKVEVTLMKEHNVQDVHVHVEPVEDDKFIMS</sequence>
<keyword evidence="11" id="KW-1185">Reference proteome</keyword>
<feature type="transmembrane region" description="Helical" evidence="7">
    <location>
        <begin position="86"/>
        <end position="111"/>
    </location>
</feature>
<keyword evidence="3" id="KW-0813">Transport</keyword>
<evidence type="ECO:0000313" key="10">
    <source>
        <dbReference type="EMBL" id="THE13423.1"/>
    </source>
</evidence>
<evidence type="ECO:0000256" key="7">
    <source>
        <dbReference type="SAM" id="Phobius"/>
    </source>
</evidence>
<dbReference type="InterPro" id="IPR036837">
    <property type="entry name" value="Cation_efflux_CTD_sf"/>
</dbReference>
<dbReference type="Pfam" id="PF01545">
    <property type="entry name" value="Cation_efflux"/>
    <property type="match status" value="1"/>
</dbReference>
<keyword evidence="4 7" id="KW-0812">Transmembrane</keyword>
<dbReference type="Pfam" id="PF16916">
    <property type="entry name" value="ZT_dimer"/>
    <property type="match status" value="1"/>
</dbReference>
<evidence type="ECO:0000256" key="3">
    <source>
        <dbReference type="ARBA" id="ARBA00022448"/>
    </source>
</evidence>
<dbReference type="GO" id="GO:0008324">
    <property type="term" value="F:monoatomic cation transmembrane transporter activity"/>
    <property type="evidence" value="ECO:0007669"/>
    <property type="project" value="InterPro"/>
</dbReference>
<evidence type="ECO:0000256" key="2">
    <source>
        <dbReference type="ARBA" id="ARBA00008114"/>
    </source>
</evidence>